<dbReference type="SUPFAM" id="SSF46955">
    <property type="entry name" value="Putative DNA-binding domain"/>
    <property type="match status" value="1"/>
</dbReference>
<protein>
    <submittedName>
        <fullName evidence="6">MerR family transcriptional regulator</fullName>
    </submittedName>
</protein>
<name>A0AAW7Q2S5_9BACT</name>
<dbReference type="EMBL" id="JAQJJC010000002">
    <property type="protein sequence ID" value="MDN5113398.1"/>
    <property type="molecule type" value="Genomic_DNA"/>
</dbReference>
<dbReference type="SMART" id="SM00422">
    <property type="entry name" value="HTH_MERR"/>
    <property type="match status" value="1"/>
</dbReference>
<keyword evidence="1" id="KW-0678">Repressor</keyword>
<dbReference type="GO" id="GO:0003677">
    <property type="term" value="F:DNA binding"/>
    <property type="evidence" value="ECO:0007669"/>
    <property type="project" value="UniProtKB-KW"/>
</dbReference>
<dbReference type="GO" id="GO:0003700">
    <property type="term" value="F:DNA-binding transcription factor activity"/>
    <property type="evidence" value="ECO:0007669"/>
    <property type="project" value="InterPro"/>
</dbReference>
<sequence length="216" mass="25694">MKIIENKTYYKMSKLVELSNLNNHTISFYDKKGLLPNTISTSKNMKYYPEITITVLNLIKYFKDNLNFSIDYIKELFDYYQINFENRSDLILQSIQMLSNEIKNPILKKDLLNKNIDEAIKLDLLDDKEVYFKTEIEVLDTFNELKKYDVSTELISQYLKTSKNLALLEKELTNKVLEKNGFLPEVLVLDILNKFKPYVFNRHTILEFKKENQCKQ</sequence>
<dbReference type="PANTHER" id="PTHR30204">
    <property type="entry name" value="REDOX-CYCLING DRUG-SENSING TRANSCRIPTIONAL ACTIVATOR SOXR"/>
    <property type="match status" value="1"/>
</dbReference>
<dbReference type="PANTHER" id="PTHR30204:SF69">
    <property type="entry name" value="MERR-FAMILY TRANSCRIPTIONAL REGULATOR"/>
    <property type="match status" value="1"/>
</dbReference>
<organism evidence="6 7">
    <name type="scientific">Aliarcobacter butzleri</name>
    <dbReference type="NCBI Taxonomy" id="28197"/>
    <lineage>
        <taxon>Bacteria</taxon>
        <taxon>Pseudomonadati</taxon>
        <taxon>Campylobacterota</taxon>
        <taxon>Epsilonproteobacteria</taxon>
        <taxon>Campylobacterales</taxon>
        <taxon>Arcobacteraceae</taxon>
        <taxon>Aliarcobacter</taxon>
    </lineage>
</organism>
<keyword evidence="2" id="KW-0805">Transcription regulation</keyword>
<reference evidence="6" key="1">
    <citation type="journal article" date="2023" name="Microorganisms">
        <title>Genomic Characterization of Arcobacter butzleri Strains Isolated from Various Sources in Lithuania.</title>
        <authorList>
            <person name="Uljanovas D."/>
            <person name="Golz G."/>
            <person name="Fleischmann S."/>
            <person name="Kudirkiene E."/>
            <person name="Kasetiene N."/>
            <person name="Grineviciene A."/>
            <person name="Tamuleviciene E."/>
            <person name="Aksomaitiene J."/>
            <person name="Alter T."/>
            <person name="Malakauskas M."/>
        </authorList>
    </citation>
    <scope>NUCLEOTIDE SEQUENCE</scope>
    <source>
        <strain evidence="6">W48</strain>
    </source>
</reference>
<evidence type="ECO:0000256" key="3">
    <source>
        <dbReference type="ARBA" id="ARBA00023125"/>
    </source>
</evidence>
<evidence type="ECO:0000259" key="5">
    <source>
        <dbReference type="PROSITE" id="PS50937"/>
    </source>
</evidence>
<dbReference type="Proteomes" id="UP001170713">
    <property type="component" value="Unassembled WGS sequence"/>
</dbReference>
<accession>A0AAW7Q2S5</accession>
<dbReference type="Pfam" id="PF13411">
    <property type="entry name" value="MerR_1"/>
    <property type="match status" value="1"/>
</dbReference>
<dbReference type="InterPro" id="IPR000551">
    <property type="entry name" value="MerR-type_HTH_dom"/>
</dbReference>
<evidence type="ECO:0000256" key="2">
    <source>
        <dbReference type="ARBA" id="ARBA00023015"/>
    </source>
</evidence>
<evidence type="ECO:0000313" key="6">
    <source>
        <dbReference type="EMBL" id="MDN5113398.1"/>
    </source>
</evidence>
<dbReference type="RefSeq" id="WP_301342463.1">
    <property type="nucleotide sequence ID" value="NZ_JAQJJC010000002.1"/>
</dbReference>
<reference evidence="6" key="2">
    <citation type="submission" date="2023-01" db="EMBL/GenBank/DDBJ databases">
        <authorList>
            <person name="Uljanovas D."/>
        </authorList>
    </citation>
    <scope>NUCLEOTIDE SEQUENCE</scope>
    <source>
        <strain evidence="6">W48</strain>
    </source>
</reference>
<evidence type="ECO:0000256" key="4">
    <source>
        <dbReference type="ARBA" id="ARBA00023163"/>
    </source>
</evidence>
<proteinExistence type="predicted"/>
<dbReference type="InterPro" id="IPR009061">
    <property type="entry name" value="DNA-bd_dom_put_sf"/>
</dbReference>
<dbReference type="InterPro" id="IPR047057">
    <property type="entry name" value="MerR_fam"/>
</dbReference>
<keyword evidence="4" id="KW-0804">Transcription</keyword>
<feature type="domain" description="HTH merR-type" evidence="5">
    <location>
        <begin position="9"/>
        <end position="79"/>
    </location>
</feature>
<evidence type="ECO:0000256" key="1">
    <source>
        <dbReference type="ARBA" id="ARBA00022491"/>
    </source>
</evidence>
<keyword evidence="3" id="KW-0238">DNA-binding</keyword>
<comment type="caution">
    <text evidence="6">The sequence shown here is derived from an EMBL/GenBank/DDBJ whole genome shotgun (WGS) entry which is preliminary data.</text>
</comment>
<evidence type="ECO:0000313" key="7">
    <source>
        <dbReference type="Proteomes" id="UP001170713"/>
    </source>
</evidence>
<dbReference type="PROSITE" id="PS50937">
    <property type="entry name" value="HTH_MERR_2"/>
    <property type="match status" value="1"/>
</dbReference>
<gene>
    <name evidence="6" type="ORF">PJV88_01950</name>
</gene>
<dbReference type="AlphaFoldDB" id="A0AAW7Q2S5"/>
<dbReference type="Gene3D" id="1.10.1660.10">
    <property type="match status" value="1"/>
</dbReference>